<proteinExistence type="predicted"/>
<dbReference type="EMBL" id="AVOT02108917">
    <property type="protein sequence ID" value="MBW0581014.1"/>
    <property type="molecule type" value="Genomic_DNA"/>
</dbReference>
<protein>
    <submittedName>
        <fullName evidence="2">Uncharacterized protein</fullName>
    </submittedName>
</protein>
<dbReference type="Proteomes" id="UP000765509">
    <property type="component" value="Unassembled WGS sequence"/>
</dbReference>
<gene>
    <name evidence="2" type="ORF">O181_120729</name>
</gene>
<name>A0A9Q3Q0N8_9BASI</name>
<feature type="region of interest" description="Disordered" evidence="1">
    <location>
        <begin position="1"/>
        <end position="92"/>
    </location>
</feature>
<evidence type="ECO:0000256" key="1">
    <source>
        <dbReference type="SAM" id="MobiDB-lite"/>
    </source>
</evidence>
<evidence type="ECO:0000313" key="3">
    <source>
        <dbReference type="Proteomes" id="UP000765509"/>
    </source>
</evidence>
<feature type="compositionally biased region" description="Polar residues" evidence="1">
    <location>
        <begin position="1"/>
        <end position="12"/>
    </location>
</feature>
<organism evidence="2 3">
    <name type="scientific">Austropuccinia psidii MF-1</name>
    <dbReference type="NCBI Taxonomy" id="1389203"/>
    <lineage>
        <taxon>Eukaryota</taxon>
        <taxon>Fungi</taxon>
        <taxon>Dikarya</taxon>
        <taxon>Basidiomycota</taxon>
        <taxon>Pucciniomycotina</taxon>
        <taxon>Pucciniomycetes</taxon>
        <taxon>Pucciniales</taxon>
        <taxon>Sphaerophragmiaceae</taxon>
        <taxon>Austropuccinia</taxon>
    </lineage>
</organism>
<feature type="compositionally biased region" description="Polar residues" evidence="1">
    <location>
        <begin position="73"/>
        <end position="92"/>
    </location>
</feature>
<feature type="compositionally biased region" description="Acidic residues" evidence="1">
    <location>
        <begin position="47"/>
        <end position="64"/>
    </location>
</feature>
<accession>A0A9Q3Q0N8</accession>
<dbReference type="AlphaFoldDB" id="A0A9Q3Q0N8"/>
<keyword evidence="3" id="KW-1185">Reference proteome</keyword>
<evidence type="ECO:0000313" key="2">
    <source>
        <dbReference type="EMBL" id="MBW0581014.1"/>
    </source>
</evidence>
<sequence>MPFQHSPPSAKTRSQKEGIGPRRLNYFSGVVGSFPGLARTTFKGSGEDGEDVEENSAEEEESDGNEGVPSPVGASQGTGRPTLSQYNQPFSHQSEPSLLAIIQKITQIMPNLQEASRPPTFKTPSMKAPECFDWTQTFKVRSFIQSFQLIFHNDLANLS</sequence>
<comment type="caution">
    <text evidence="2">The sequence shown here is derived from an EMBL/GenBank/DDBJ whole genome shotgun (WGS) entry which is preliminary data.</text>
</comment>
<reference evidence="2" key="1">
    <citation type="submission" date="2021-03" db="EMBL/GenBank/DDBJ databases">
        <title>Draft genome sequence of rust myrtle Austropuccinia psidii MF-1, a brazilian biotype.</title>
        <authorList>
            <person name="Quecine M.C."/>
            <person name="Pachon D.M.R."/>
            <person name="Bonatelli M.L."/>
            <person name="Correr F.H."/>
            <person name="Franceschini L.M."/>
            <person name="Leite T.F."/>
            <person name="Margarido G.R.A."/>
            <person name="Almeida C.A."/>
            <person name="Ferrarezi J.A."/>
            <person name="Labate C.A."/>
        </authorList>
    </citation>
    <scope>NUCLEOTIDE SEQUENCE</scope>
    <source>
        <strain evidence="2">MF-1</strain>
    </source>
</reference>